<evidence type="ECO:0000256" key="1">
    <source>
        <dbReference type="ARBA" id="ARBA00022527"/>
    </source>
</evidence>
<feature type="domain" description="Protein kinase" evidence="7">
    <location>
        <begin position="1"/>
        <end position="250"/>
    </location>
</feature>
<dbReference type="PANTHER" id="PTHR24055">
    <property type="entry name" value="MITOGEN-ACTIVATED PROTEIN KINASE"/>
    <property type="match status" value="1"/>
</dbReference>
<protein>
    <submittedName>
        <fullName evidence="8">MAPK7</fullName>
        <ecNumber evidence="8">2.7.11.24</ecNumber>
    </submittedName>
</protein>
<gene>
    <name evidence="8" type="ORF">SPHA_64677</name>
</gene>
<evidence type="ECO:0000256" key="3">
    <source>
        <dbReference type="ARBA" id="ARBA00022741"/>
    </source>
</evidence>
<dbReference type="Pfam" id="PF00069">
    <property type="entry name" value="Pkinase"/>
    <property type="match status" value="1"/>
</dbReference>
<evidence type="ECO:0000256" key="2">
    <source>
        <dbReference type="ARBA" id="ARBA00022679"/>
    </source>
</evidence>
<feature type="compositionally biased region" description="Basic and acidic residues" evidence="6">
    <location>
        <begin position="512"/>
        <end position="521"/>
    </location>
</feature>
<sequence>MLSETILTILQSNISCFLKQSKMAENKPSSNFQDIYVVLDLMESDLHQIIYSKQPLTEEHIRYFLYQILRGLKYIHSANVIHRDLKPKNLLVRENCHLRIGDFGMARGISSSQSDNENCFLTLYVATRWYRAPEIMFSLLDYSSAMDMWSVGCIFAEMLGRKHLFPGKYYIEQAQLIIDVLGSPSEKFLSACKSDIIKTFIKQMEKKNPVPWSTLYPKASRRALDLLGKMLVLNPSDRVTVEQALRHPYFTGYHDQDDEPICVPAFNFDFEKQDTTVAQFREAIYDEIIEFHEQKNPVLNFNPVLRPAPKTNENVKNSLGDSSSLRPSSLSSSLEITEQGAALQAYVKQLRERFKSSSTADKIKHSLQAGGKENQQLSITCHYLSKESVSDSTSNSTSGKSSISCKSLLSVSTLSDDVEMLSAKSTELKMDSTSSLPKTPASQTQDSQGSGSDNQTISADTKELIKAALRNATLKKRGENEVKDDGRPRPVTAAQRQREREDKRRKRRERALKRMKDKKDADTEEQLSDADKELLERWKNMQTQKSTSQLIKNVTNSNNTTPSSSLTLCPEQEPLPVLLGSTQQQAPCNGSISSALFVQTDIPLSTASVEDGFPNVMKWKNLSFERSSSNENSISSNNVFEIIDKNQKQIYTMSSEASSLTSSSVGTAGNLMSNSPETNFPNGSFQNQFSPLPTIQVSCIEEDKKNVLQEKSLVTQQGEGSSDLISALSKQLSKYQVEDSVPPALALTPKGTGNGYGVGLDLDAFMAENLSDKNDCNKFLSPLSSSLLANWMDVTANMDIQGLEKELELSMLSPMALSYTDLRLYSS</sequence>
<dbReference type="Proteomes" id="UP000597762">
    <property type="component" value="Unassembled WGS sequence"/>
</dbReference>
<dbReference type="PROSITE" id="PS50011">
    <property type="entry name" value="PROTEIN_KINASE_DOM"/>
    <property type="match status" value="1"/>
</dbReference>
<feature type="region of interest" description="Disordered" evidence="6">
    <location>
        <begin position="662"/>
        <end position="686"/>
    </location>
</feature>
<dbReference type="FunFam" id="1.10.510.10:FF:000013">
    <property type="entry name" value="Mitogen-activated protein kinase"/>
    <property type="match status" value="1"/>
</dbReference>
<keyword evidence="3" id="KW-0547">Nucleotide-binding</keyword>
<dbReference type="SUPFAM" id="SSF56112">
    <property type="entry name" value="Protein kinase-like (PK-like)"/>
    <property type="match status" value="1"/>
</dbReference>
<proteinExistence type="predicted"/>
<feature type="compositionally biased region" description="Basic and acidic residues" evidence="6">
    <location>
        <begin position="476"/>
        <end position="488"/>
    </location>
</feature>
<organism evidence="8 9">
    <name type="scientific">Acanthosepion pharaonis</name>
    <name type="common">Pharaoh cuttlefish</name>
    <name type="synonym">Sepia pharaonis</name>
    <dbReference type="NCBI Taxonomy" id="158019"/>
    <lineage>
        <taxon>Eukaryota</taxon>
        <taxon>Metazoa</taxon>
        <taxon>Spiralia</taxon>
        <taxon>Lophotrochozoa</taxon>
        <taxon>Mollusca</taxon>
        <taxon>Cephalopoda</taxon>
        <taxon>Coleoidea</taxon>
        <taxon>Decapodiformes</taxon>
        <taxon>Sepiida</taxon>
        <taxon>Sepiina</taxon>
        <taxon>Sepiidae</taxon>
        <taxon>Acanthosepion</taxon>
    </lineage>
</organism>
<dbReference type="EC" id="2.7.11.24" evidence="8"/>
<feature type="region of interest" description="Disordered" evidence="6">
    <location>
        <begin position="312"/>
        <end position="331"/>
    </location>
</feature>
<dbReference type="InterPro" id="IPR011009">
    <property type="entry name" value="Kinase-like_dom_sf"/>
</dbReference>
<dbReference type="SMART" id="SM00220">
    <property type="entry name" value="S_TKc"/>
    <property type="match status" value="1"/>
</dbReference>
<dbReference type="PROSITE" id="PS00108">
    <property type="entry name" value="PROTEIN_KINASE_ST"/>
    <property type="match status" value="1"/>
</dbReference>
<feature type="region of interest" description="Disordered" evidence="6">
    <location>
        <begin position="428"/>
        <end position="456"/>
    </location>
</feature>
<dbReference type="GO" id="GO:0004707">
    <property type="term" value="F:MAP kinase activity"/>
    <property type="evidence" value="ECO:0007669"/>
    <property type="project" value="UniProtKB-EC"/>
</dbReference>
<dbReference type="AlphaFoldDB" id="A0A812DY73"/>
<dbReference type="GO" id="GO:0005524">
    <property type="term" value="F:ATP binding"/>
    <property type="evidence" value="ECO:0007669"/>
    <property type="project" value="UniProtKB-KW"/>
</dbReference>
<comment type="caution">
    <text evidence="8">The sequence shown here is derived from an EMBL/GenBank/DDBJ whole genome shotgun (WGS) entry which is preliminary data.</text>
</comment>
<evidence type="ECO:0000256" key="6">
    <source>
        <dbReference type="SAM" id="MobiDB-lite"/>
    </source>
</evidence>
<keyword evidence="2 8" id="KW-0808">Transferase</keyword>
<evidence type="ECO:0000256" key="5">
    <source>
        <dbReference type="ARBA" id="ARBA00022840"/>
    </source>
</evidence>
<feature type="compositionally biased region" description="Low complexity" evidence="6">
    <location>
        <begin position="318"/>
        <end position="331"/>
    </location>
</feature>
<accession>A0A812DY73</accession>
<reference evidence="8" key="1">
    <citation type="submission" date="2021-01" db="EMBL/GenBank/DDBJ databases">
        <authorList>
            <person name="Li R."/>
            <person name="Bekaert M."/>
        </authorList>
    </citation>
    <scope>NUCLEOTIDE SEQUENCE</scope>
    <source>
        <strain evidence="8">Farmed</strain>
    </source>
</reference>
<dbReference type="Gene3D" id="3.30.200.20">
    <property type="entry name" value="Phosphorylase Kinase, domain 1"/>
    <property type="match status" value="1"/>
</dbReference>
<keyword evidence="1" id="KW-0723">Serine/threonine-protein kinase</keyword>
<evidence type="ECO:0000256" key="4">
    <source>
        <dbReference type="ARBA" id="ARBA00022777"/>
    </source>
</evidence>
<name>A0A812DY73_ACAPH</name>
<dbReference type="EMBL" id="CAHIKZ030004657">
    <property type="protein sequence ID" value="CAE1313574.1"/>
    <property type="molecule type" value="Genomic_DNA"/>
</dbReference>
<dbReference type="InterPro" id="IPR050117">
    <property type="entry name" value="MAPK"/>
</dbReference>
<feature type="region of interest" description="Disordered" evidence="6">
    <location>
        <begin position="470"/>
        <end position="528"/>
    </location>
</feature>
<dbReference type="InterPro" id="IPR008271">
    <property type="entry name" value="Ser/Thr_kinase_AS"/>
</dbReference>
<dbReference type="InterPro" id="IPR000719">
    <property type="entry name" value="Prot_kinase_dom"/>
</dbReference>
<evidence type="ECO:0000313" key="8">
    <source>
        <dbReference type="EMBL" id="CAE1313574.1"/>
    </source>
</evidence>
<feature type="compositionally biased region" description="Polar residues" evidence="6">
    <location>
        <begin position="665"/>
        <end position="686"/>
    </location>
</feature>
<dbReference type="Gene3D" id="1.10.510.10">
    <property type="entry name" value="Transferase(Phosphotransferase) domain 1"/>
    <property type="match status" value="1"/>
</dbReference>
<keyword evidence="5" id="KW-0067">ATP-binding</keyword>
<keyword evidence="9" id="KW-1185">Reference proteome</keyword>
<evidence type="ECO:0000313" key="9">
    <source>
        <dbReference type="Proteomes" id="UP000597762"/>
    </source>
</evidence>
<evidence type="ECO:0000259" key="7">
    <source>
        <dbReference type="PROSITE" id="PS50011"/>
    </source>
</evidence>
<dbReference type="OrthoDB" id="192887at2759"/>
<feature type="compositionally biased region" description="Polar residues" evidence="6">
    <location>
        <begin position="431"/>
        <end position="441"/>
    </location>
</feature>
<keyword evidence="4" id="KW-0418">Kinase</keyword>
<feature type="compositionally biased region" description="Low complexity" evidence="6">
    <location>
        <begin position="442"/>
        <end position="456"/>
    </location>
</feature>